<name>A0A6H2H8F0_9BURK</name>
<dbReference type="KEGG" id="pvac:HC248_01434"/>
<keyword evidence="2" id="KW-1185">Reference proteome</keyword>
<evidence type="ECO:0000313" key="1">
    <source>
        <dbReference type="EMBL" id="QJC56148.1"/>
    </source>
</evidence>
<accession>A0A6H2H8F0</accession>
<reference evidence="1 2" key="1">
    <citation type="submission" date="2020-04" db="EMBL/GenBank/DDBJ databases">
        <title>Complete genome of a Psychrophilic, Marine, Gas Vacuolate Bacterium Polaromonas vacuolata KCTC 22033T.</title>
        <authorList>
            <person name="Hwang K."/>
            <person name="Kim K.M."/>
        </authorList>
    </citation>
    <scope>NUCLEOTIDE SEQUENCE [LARGE SCALE GENOMIC DNA]</scope>
    <source>
        <strain evidence="1 2">KCTC 22033</strain>
    </source>
</reference>
<gene>
    <name evidence="1" type="ORF">HC248_01434</name>
</gene>
<dbReference type="AlphaFoldDB" id="A0A6H2H8F0"/>
<sequence length="247" mass="27889">MAAETRITAMGPLQSFSDCKRWQILLIGVMFAIGRMLPEMVNGSPNSRMAIRRQWQKMPASFAYGRRDGRLLHVLDLDETHERGLRCGCVCPECGRQLQAHLGVQKAWHFQHHVEDANCNPQPMTLLHAFVRDELARRKTLEVPAVVVSCELDFLGQVVPEFLHIPAEKFVFTGSETEVRGDCVQPDVVFTREDTGKLALEVRYSHAVDAEKLQRLHRNYGMAVEFDVSDLPSGGVSTQKKQTGHPR</sequence>
<proteinExistence type="predicted"/>
<dbReference type="RefSeq" id="WP_168921896.1">
    <property type="nucleotide sequence ID" value="NZ_CP051461.1"/>
</dbReference>
<evidence type="ECO:0000313" key="2">
    <source>
        <dbReference type="Proteomes" id="UP000502041"/>
    </source>
</evidence>
<dbReference type="EMBL" id="CP051461">
    <property type="protein sequence ID" value="QJC56148.1"/>
    <property type="molecule type" value="Genomic_DNA"/>
</dbReference>
<organism evidence="1 2">
    <name type="scientific">Polaromonas vacuolata</name>
    <dbReference type="NCBI Taxonomy" id="37448"/>
    <lineage>
        <taxon>Bacteria</taxon>
        <taxon>Pseudomonadati</taxon>
        <taxon>Pseudomonadota</taxon>
        <taxon>Betaproteobacteria</taxon>
        <taxon>Burkholderiales</taxon>
        <taxon>Comamonadaceae</taxon>
        <taxon>Polaromonas</taxon>
    </lineage>
</organism>
<evidence type="ECO:0008006" key="3">
    <source>
        <dbReference type="Google" id="ProtNLM"/>
    </source>
</evidence>
<protein>
    <recommendedName>
        <fullName evidence="3">Competence protein CoiA</fullName>
    </recommendedName>
</protein>
<dbReference type="Proteomes" id="UP000502041">
    <property type="component" value="Chromosome"/>
</dbReference>